<accession>A0A3G3BYC9</accession>
<sequence>MFLKKAMLLAREQALKDYKHKLVVGIPDKSVPQYNYKCHINAAQAVKTGLAVGVVEVVIIYSDMCIAHYVSLMADGTIVDFTLGIEVLDADVRLVRYVHPDEYNNMNDTLWNLKKHLCRNLPWYIRANDKSLREIC</sequence>
<reference evidence="2" key="1">
    <citation type="submission" date="2018-09" db="EMBL/GenBank/DDBJ databases">
        <title>Complete genome of Klebsiella pneumoniae phage Pylas.</title>
        <authorList>
            <person name="Powell J.E."/>
            <person name="Lessor L."/>
            <person name="O'Leary C.J."/>
            <person name="Liu M."/>
        </authorList>
    </citation>
    <scope>NUCLEOTIDE SEQUENCE [LARGE SCALE GENOMIC DNA]</scope>
</reference>
<name>A0A3G3BYC9_9CAUD</name>
<keyword evidence="2" id="KW-1185">Reference proteome</keyword>
<evidence type="ECO:0000313" key="1">
    <source>
        <dbReference type="EMBL" id="AYP69293.1"/>
    </source>
</evidence>
<gene>
    <name evidence="1" type="ORF">Pylas_039</name>
</gene>
<dbReference type="EMBL" id="MH899585">
    <property type="protein sequence ID" value="AYP69293.1"/>
    <property type="molecule type" value="Genomic_DNA"/>
</dbReference>
<protein>
    <submittedName>
        <fullName evidence="1">Uncharacterized protein</fullName>
    </submittedName>
</protein>
<dbReference type="Proteomes" id="UP000278488">
    <property type="component" value="Segment"/>
</dbReference>
<organism evidence="1 2">
    <name type="scientific">Klebsiella phage Pylas</name>
    <dbReference type="NCBI Taxonomy" id="2419682"/>
    <lineage>
        <taxon>Viruses</taxon>
        <taxon>Duplodnaviria</taxon>
        <taxon>Heunggongvirae</taxon>
        <taxon>Uroviricota</taxon>
        <taxon>Caudoviricetes</taxon>
        <taxon>Schitoviridae</taxon>
        <taxon>Humphriesvirinae</taxon>
        <taxon>Pylasvirus</taxon>
        <taxon>Pylasvirus pylas</taxon>
    </lineage>
</organism>
<proteinExistence type="predicted"/>
<evidence type="ECO:0000313" key="2">
    <source>
        <dbReference type="Proteomes" id="UP000278488"/>
    </source>
</evidence>